<evidence type="ECO:0000256" key="6">
    <source>
        <dbReference type="SAM" id="Phobius"/>
    </source>
</evidence>
<comment type="subcellular location">
    <subcellularLocation>
        <location evidence="1">Membrane</location>
    </subcellularLocation>
</comment>
<dbReference type="PROSITE" id="PS50262">
    <property type="entry name" value="G_PROTEIN_RECEP_F1_2"/>
    <property type="match status" value="1"/>
</dbReference>
<reference evidence="8 9" key="1">
    <citation type="submission" date="2024-02" db="EMBL/GenBank/DDBJ databases">
        <title>Chromosome-scale genome assembly of the rough periwinkle Littorina saxatilis.</title>
        <authorList>
            <person name="De Jode A."/>
            <person name="Faria R."/>
            <person name="Formenti G."/>
            <person name="Sims Y."/>
            <person name="Smith T.P."/>
            <person name="Tracey A."/>
            <person name="Wood J.M.D."/>
            <person name="Zagrodzka Z.B."/>
            <person name="Johannesson K."/>
            <person name="Butlin R.K."/>
            <person name="Leder E.H."/>
        </authorList>
    </citation>
    <scope>NUCLEOTIDE SEQUENCE [LARGE SCALE GENOMIC DNA]</scope>
    <source>
        <strain evidence="8">Snail1</strain>
        <tissue evidence="8">Muscle</tissue>
    </source>
</reference>
<protein>
    <recommendedName>
        <fullName evidence="7">G-protein coupled receptors family 1 profile domain-containing protein</fullName>
    </recommendedName>
</protein>
<evidence type="ECO:0000256" key="5">
    <source>
        <dbReference type="SAM" id="MobiDB-lite"/>
    </source>
</evidence>
<dbReference type="Pfam" id="PF00001">
    <property type="entry name" value="7tm_1"/>
    <property type="match status" value="1"/>
</dbReference>
<organism evidence="8 9">
    <name type="scientific">Littorina saxatilis</name>
    <dbReference type="NCBI Taxonomy" id="31220"/>
    <lineage>
        <taxon>Eukaryota</taxon>
        <taxon>Metazoa</taxon>
        <taxon>Spiralia</taxon>
        <taxon>Lophotrochozoa</taxon>
        <taxon>Mollusca</taxon>
        <taxon>Gastropoda</taxon>
        <taxon>Caenogastropoda</taxon>
        <taxon>Littorinimorpha</taxon>
        <taxon>Littorinoidea</taxon>
        <taxon>Littorinidae</taxon>
        <taxon>Littorina</taxon>
    </lineage>
</organism>
<name>A0AAN9AVI5_9CAEN</name>
<feature type="transmembrane region" description="Helical" evidence="6">
    <location>
        <begin position="367"/>
        <end position="388"/>
    </location>
</feature>
<feature type="compositionally biased region" description="Polar residues" evidence="5">
    <location>
        <begin position="507"/>
        <end position="518"/>
    </location>
</feature>
<comment type="caution">
    <text evidence="8">The sequence shown here is derived from an EMBL/GenBank/DDBJ whole genome shotgun (WGS) entry which is preliminary data.</text>
</comment>
<dbReference type="PANTHER" id="PTHR46641:SF25">
    <property type="entry name" value="CNMAMIDE RECEPTOR-RELATED"/>
    <property type="match status" value="1"/>
</dbReference>
<sequence>MAGNETTTDVMSVTNSTLSDVLSTTNATLKDFVSRNVTSAENPNTTFIDDVISSVDATTISSLITSTSDVMSTLNVTGTSLIATLNDTLTSTLYGDYAYNVTNMSSSPSPLVTSLNSSFNSSMTSETVAAQRVASSINFWVPPFLFSIGSVTNVLVIMVMQSKDFRRMSTSFYMSVSSLFDMFSLVVSLPAHYLYVNFPHIFDNVRDAHPMCAFFNIFGWGSSDMGVLLTVAMTTERSLAIQFPLKAPTLCTVKRAKIVSLCLFFLELLKVGHFIYGTRVSSIEVTAFLCDVDLTSDPTYAIFYTEYWPYIHNVFLLVAFIVIIIGNIIITVHVKRSEDSKDMGEGAKTAGGGKGGKMSSKSRQLSMMLIIDSATIVVCTLPFSLYVVVDQTFSLFEDTPEGRGQSSLIFAIVFYLLYVNRCANFFLYCVSGARFRTTLKNILTKNSLKERRKKAQNYISEATNTRNMTSASSGFTSDGEGGDKVSMNPMGPSTVSGKVANEESKGVSMNPNGRPASTTSLASGGAPGLGGTSKLERHYGYGKA</sequence>
<keyword evidence="9" id="KW-1185">Reference proteome</keyword>
<dbReference type="Gene3D" id="1.20.1070.10">
    <property type="entry name" value="Rhodopsin 7-helix transmembrane proteins"/>
    <property type="match status" value="1"/>
</dbReference>
<evidence type="ECO:0000256" key="4">
    <source>
        <dbReference type="ARBA" id="ARBA00023136"/>
    </source>
</evidence>
<feature type="domain" description="G-protein coupled receptors family 1 profile" evidence="7">
    <location>
        <begin position="152"/>
        <end position="428"/>
    </location>
</feature>
<feature type="transmembrane region" description="Helical" evidence="6">
    <location>
        <begin position="139"/>
        <end position="160"/>
    </location>
</feature>
<proteinExistence type="predicted"/>
<dbReference type="InterPro" id="IPR000276">
    <property type="entry name" value="GPCR_Rhodpsn"/>
</dbReference>
<keyword evidence="3 6" id="KW-1133">Transmembrane helix</keyword>
<feature type="region of interest" description="Disordered" evidence="5">
    <location>
        <begin position="469"/>
        <end position="544"/>
    </location>
</feature>
<dbReference type="GO" id="GO:0004930">
    <property type="term" value="F:G protein-coupled receptor activity"/>
    <property type="evidence" value="ECO:0007669"/>
    <property type="project" value="InterPro"/>
</dbReference>
<feature type="transmembrane region" description="Helical" evidence="6">
    <location>
        <begin position="172"/>
        <end position="193"/>
    </location>
</feature>
<dbReference type="Proteomes" id="UP001374579">
    <property type="component" value="Unassembled WGS sequence"/>
</dbReference>
<dbReference type="EMBL" id="JBAMIC010000019">
    <property type="protein sequence ID" value="KAK7094046.1"/>
    <property type="molecule type" value="Genomic_DNA"/>
</dbReference>
<evidence type="ECO:0000256" key="2">
    <source>
        <dbReference type="ARBA" id="ARBA00022692"/>
    </source>
</evidence>
<evidence type="ECO:0000256" key="1">
    <source>
        <dbReference type="ARBA" id="ARBA00004370"/>
    </source>
</evidence>
<evidence type="ECO:0000313" key="9">
    <source>
        <dbReference type="Proteomes" id="UP001374579"/>
    </source>
</evidence>
<dbReference type="SUPFAM" id="SSF81321">
    <property type="entry name" value="Family A G protein-coupled receptor-like"/>
    <property type="match status" value="1"/>
</dbReference>
<feature type="transmembrane region" description="Helical" evidence="6">
    <location>
        <begin position="213"/>
        <end position="235"/>
    </location>
</feature>
<evidence type="ECO:0000256" key="3">
    <source>
        <dbReference type="ARBA" id="ARBA00022989"/>
    </source>
</evidence>
<gene>
    <name evidence="8" type="ORF">V1264_007720</name>
</gene>
<keyword evidence="2 6" id="KW-0812">Transmembrane</keyword>
<feature type="compositionally biased region" description="Basic and acidic residues" evidence="5">
    <location>
        <begin position="534"/>
        <end position="544"/>
    </location>
</feature>
<dbReference type="InterPro" id="IPR017452">
    <property type="entry name" value="GPCR_Rhodpsn_7TM"/>
</dbReference>
<dbReference type="PANTHER" id="PTHR46641">
    <property type="entry name" value="FMRFAMIDE RECEPTOR-RELATED"/>
    <property type="match status" value="1"/>
</dbReference>
<dbReference type="InterPro" id="IPR052954">
    <property type="entry name" value="GPCR-Ligand_Int"/>
</dbReference>
<dbReference type="GO" id="GO:0016020">
    <property type="term" value="C:membrane"/>
    <property type="evidence" value="ECO:0007669"/>
    <property type="project" value="UniProtKB-SubCell"/>
</dbReference>
<keyword evidence="4 6" id="KW-0472">Membrane</keyword>
<feature type="transmembrane region" description="Helical" evidence="6">
    <location>
        <begin position="408"/>
        <end position="430"/>
    </location>
</feature>
<accession>A0AAN9AVI5</accession>
<dbReference type="AlphaFoldDB" id="A0AAN9AVI5"/>
<feature type="transmembrane region" description="Helical" evidence="6">
    <location>
        <begin position="310"/>
        <end position="334"/>
    </location>
</feature>
<evidence type="ECO:0000313" key="8">
    <source>
        <dbReference type="EMBL" id="KAK7094046.1"/>
    </source>
</evidence>
<evidence type="ECO:0000259" key="7">
    <source>
        <dbReference type="PROSITE" id="PS50262"/>
    </source>
</evidence>